<evidence type="ECO:0000313" key="2">
    <source>
        <dbReference type="Proteomes" id="UP000316079"/>
    </source>
</evidence>
<dbReference type="AlphaFoldDB" id="A0A553R2Z5"/>
<comment type="caution">
    <text evidence="1">The sequence shown here is derived from an EMBL/GenBank/DDBJ whole genome shotgun (WGS) entry which is preliminary data.</text>
</comment>
<dbReference type="GO" id="GO:0003735">
    <property type="term" value="F:structural constituent of ribosome"/>
    <property type="evidence" value="ECO:0007669"/>
    <property type="project" value="InterPro"/>
</dbReference>
<dbReference type="InterPro" id="IPR032053">
    <property type="entry name" value="Ribosomal_mS34"/>
</dbReference>
<accession>A0A553R2Z5</accession>
<dbReference type="EMBL" id="SRMA01025284">
    <property type="protein sequence ID" value="TRY96562.1"/>
    <property type="molecule type" value="Genomic_DNA"/>
</dbReference>
<protein>
    <submittedName>
        <fullName evidence="1">Uncharacterized protein</fullName>
    </submittedName>
</protein>
<feature type="non-terminal residue" evidence="1">
    <location>
        <position position="190"/>
    </location>
</feature>
<gene>
    <name evidence="1" type="ORF">DNTS_007296</name>
</gene>
<organism evidence="1 2">
    <name type="scientific">Danionella cerebrum</name>
    <dbReference type="NCBI Taxonomy" id="2873325"/>
    <lineage>
        <taxon>Eukaryota</taxon>
        <taxon>Metazoa</taxon>
        <taxon>Chordata</taxon>
        <taxon>Craniata</taxon>
        <taxon>Vertebrata</taxon>
        <taxon>Euteleostomi</taxon>
        <taxon>Actinopterygii</taxon>
        <taxon>Neopterygii</taxon>
        <taxon>Teleostei</taxon>
        <taxon>Ostariophysi</taxon>
        <taxon>Cypriniformes</taxon>
        <taxon>Danionidae</taxon>
        <taxon>Danioninae</taxon>
        <taxon>Danionella</taxon>
    </lineage>
</organism>
<keyword evidence="2" id="KW-1185">Reference proteome</keyword>
<dbReference type="GO" id="GO:0005739">
    <property type="term" value="C:mitochondrion"/>
    <property type="evidence" value="ECO:0007669"/>
    <property type="project" value="InterPro"/>
</dbReference>
<dbReference type="OrthoDB" id="5951542at2759"/>
<evidence type="ECO:0000313" key="1">
    <source>
        <dbReference type="EMBL" id="TRY96562.1"/>
    </source>
</evidence>
<reference evidence="1 2" key="1">
    <citation type="journal article" date="2019" name="Sci. Data">
        <title>Hybrid genome assembly and annotation of Danionella translucida.</title>
        <authorList>
            <person name="Kadobianskyi M."/>
            <person name="Schulze L."/>
            <person name="Schuelke M."/>
            <person name="Judkewitz B."/>
        </authorList>
    </citation>
    <scope>NUCLEOTIDE SEQUENCE [LARGE SCALE GENOMIC DNA]</scope>
    <source>
        <strain evidence="1 2">Bolton</strain>
    </source>
</reference>
<dbReference type="Proteomes" id="UP000316079">
    <property type="component" value="Unassembled WGS sequence"/>
</dbReference>
<dbReference type="PANTHER" id="PTHR28589:SF1">
    <property type="entry name" value="SMALL RIBOSOMAL SUBUNIT PROTEIN MS34"/>
    <property type="match status" value="1"/>
</dbReference>
<proteinExistence type="predicted"/>
<dbReference type="Pfam" id="PF16053">
    <property type="entry name" value="MRP-S34"/>
    <property type="match status" value="1"/>
</dbReference>
<sequence length="190" mass="22542">MEIMGKRTRIISFIARKIRIQREQKNRLRDSERFGLDYETMRRPSTGKALPMLAWADVRRETRLFTLLSGMRMFGLGRLFTRKSWVNDFIEPCYWKITKVHVDYTAEREVDNVMYHDWRLVPKHEEEEFRRCEPVPKGPPRFSRCPPLLRAMILANQEKQLGVPASTLSEPMLPLIEFDPYIVKMKNGTP</sequence>
<name>A0A553R2Z5_9TELE</name>
<dbReference type="PANTHER" id="PTHR28589">
    <property type="entry name" value="28S RIBOSOMAL PROTEIN S34, MITOCHONDRIAL"/>
    <property type="match status" value="1"/>
</dbReference>